<proteinExistence type="predicted"/>
<dbReference type="SMART" id="SM00066">
    <property type="entry name" value="GAL4"/>
    <property type="match status" value="1"/>
</dbReference>
<organism evidence="9 10">
    <name type="scientific">Corynespora cassiicola Philippines</name>
    <dbReference type="NCBI Taxonomy" id="1448308"/>
    <lineage>
        <taxon>Eukaryota</taxon>
        <taxon>Fungi</taxon>
        <taxon>Dikarya</taxon>
        <taxon>Ascomycota</taxon>
        <taxon>Pezizomycotina</taxon>
        <taxon>Dothideomycetes</taxon>
        <taxon>Pleosporomycetidae</taxon>
        <taxon>Pleosporales</taxon>
        <taxon>Corynesporascaceae</taxon>
        <taxon>Corynespora</taxon>
    </lineage>
</organism>
<dbReference type="GO" id="GO:0005634">
    <property type="term" value="C:nucleus"/>
    <property type="evidence" value="ECO:0007669"/>
    <property type="project" value="UniProtKB-SubCell"/>
</dbReference>
<dbReference type="PROSITE" id="PS00463">
    <property type="entry name" value="ZN2_CY6_FUNGAL_1"/>
    <property type="match status" value="1"/>
</dbReference>
<evidence type="ECO:0000313" key="10">
    <source>
        <dbReference type="Proteomes" id="UP000240883"/>
    </source>
</evidence>
<sequence>MSSKRPWSTDAILSSKLASFACKRCRLRKVKCDSEFPSCAGCSKAAVPCIVADYSTTRDYTRAEVHSLEQKVARLEALLAPVSDDAQHDVQSHPTSESTRFVGPECSISFIQPVVDSIRRQSSSLLASQEPAIEYHAPHHLPSRDVALAAVAE</sequence>
<keyword evidence="6" id="KW-0804">Transcription</keyword>
<protein>
    <recommendedName>
        <fullName evidence="8">Zn(2)-C6 fungal-type domain-containing protein</fullName>
    </recommendedName>
</protein>
<evidence type="ECO:0000313" key="9">
    <source>
        <dbReference type="EMBL" id="PSN74839.1"/>
    </source>
</evidence>
<gene>
    <name evidence="9" type="ORF">BS50DRAFT_25665</name>
</gene>
<keyword evidence="10" id="KW-1185">Reference proteome</keyword>
<name>A0A2T2PAZ8_CORCC</name>
<dbReference type="InterPro" id="IPR052202">
    <property type="entry name" value="Yeast_MetPath_Reg"/>
</dbReference>
<keyword evidence="4" id="KW-0805">Transcription regulation</keyword>
<keyword evidence="2" id="KW-0479">Metal-binding</keyword>
<dbReference type="SUPFAM" id="SSF57701">
    <property type="entry name" value="Zn2/Cys6 DNA-binding domain"/>
    <property type="match status" value="1"/>
</dbReference>
<dbReference type="InterPro" id="IPR001138">
    <property type="entry name" value="Zn2Cys6_DnaBD"/>
</dbReference>
<dbReference type="OrthoDB" id="3364175at2759"/>
<comment type="subcellular location">
    <subcellularLocation>
        <location evidence="1">Nucleus</location>
    </subcellularLocation>
</comment>
<dbReference type="AlphaFoldDB" id="A0A2T2PAZ8"/>
<reference evidence="9 10" key="1">
    <citation type="journal article" date="2018" name="Front. Microbiol.">
        <title>Genome-Wide Analysis of Corynespora cassiicola Leaf Fall Disease Putative Effectors.</title>
        <authorList>
            <person name="Lopez D."/>
            <person name="Ribeiro S."/>
            <person name="Label P."/>
            <person name="Fumanal B."/>
            <person name="Venisse J.S."/>
            <person name="Kohler A."/>
            <person name="de Oliveira R.R."/>
            <person name="Labutti K."/>
            <person name="Lipzen A."/>
            <person name="Lail K."/>
            <person name="Bauer D."/>
            <person name="Ohm R.A."/>
            <person name="Barry K.W."/>
            <person name="Spatafora J."/>
            <person name="Grigoriev I.V."/>
            <person name="Martin F.M."/>
            <person name="Pujade-Renaud V."/>
        </authorList>
    </citation>
    <scope>NUCLEOTIDE SEQUENCE [LARGE SCALE GENOMIC DNA]</scope>
    <source>
        <strain evidence="9 10">Philippines</strain>
    </source>
</reference>
<dbReference type="InterPro" id="IPR036864">
    <property type="entry name" value="Zn2-C6_fun-type_DNA-bd_sf"/>
</dbReference>
<dbReference type="EMBL" id="KZ678128">
    <property type="protein sequence ID" value="PSN74839.1"/>
    <property type="molecule type" value="Genomic_DNA"/>
</dbReference>
<keyword evidence="7" id="KW-0539">Nucleus</keyword>
<evidence type="ECO:0000256" key="2">
    <source>
        <dbReference type="ARBA" id="ARBA00022723"/>
    </source>
</evidence>
<keyword evidence="3" id="KW-0862">Zinc</keyword>
<dbReference type="Gene3D" id="4.10.240.10">
    <property type="entry name" value="Zn(2)-C6 fungal-type DNA-binding domain"/>
    <property type="match status" value="1"/>
</dbReference>
<evidence type="ECO:0000256" key="6">
    <source>
        <dbReference type="ARBA" id="ARBA00023163"/>
    </source>
</evidence>
<dbReference type="PANTHER" id="PTHR47782:SF1">
    <property type="entry name" value="PYRIMIDINE PATHWAY REGULATORY PROTEIN 1"/>
    <property type="match status" value="1"/>
</dbReference>
<evidence type="ECO:0000259" key="8">
    <source>
        <dbReference type="PROSITE" id="PS50048"/>
    </source>
</evidence>
<evidence type="ECO:0000256" key="7">
    <source>
        <dbReference type="ARBA" id="ARBA00023242"/>
    </source>
</evidence>
<dbReference type="GO" id="GO:0000981">
    <property type="term" value="F:DNA-binding transcription factor activity, RNA polymerase II-specific"/>
    <property type="evidence" value="ECO:0007669"/>
    <property type="project" value="InterPro"/>
</dbReference>
<feature type="domain" description="Zn(2)-C6 fungal-type" evidence="8">
    <location>
        <begin position="21"/>
        <end position="51"/>
    </location>
</feature>
<dbReference type="Proteomes" id="UP000240883">
    <property type="component" value="Unassembled WGS sequence"/>
</dbReference>
<dbReference type="PROSITE" id="PS50048">
    <property type="entry name" value="ZN2_CY6_FUNGAL_2"/>
    <property type="match status" value="1"/>
</dbReference>
<evidence type="ECO:0000256" key="4">
    <source>
        <dbReference type="ARBA" id="ARBA00023015"/>
    </source>
</evidence>
<dbReference type="GO" id="GO:0008270">
    <property type="term" value="F:zinc ion binding"/>
    <property type="evidence" value="ECO:0007669"/>
    <property type="project" value="InterPro"/>
</dbReference>
<dbReference type="GO" id="GO:0045944">
    <property type="term" value="P:positive regulation of transcription by RNA polymerase II"/>
    <property type="evidence" value="ECO:0007669"/>
    <property type="project" value="TreeGrafter"/>
</dbReference>
<accession>A0A2T2PAZ8</accession>
<evidence type="ECO:0000256" key="1">
    <source>
        <dbReference type="ARBA" id="ARBA00004123"/>
    </source>
</evidence>
<dbReference type="CDD" id="cd00067">
    <property type="entry name" value="GAL4"/>
    <property type="match status" value="1"/>
</dbReference>
<evidence type="ECO:0000256" key="3">
    <source>
        <dbReference type="ARBA" id="ARBA00022833"/>
    </source>
</evidence>
<evidence type="ECO:0000256" key="5">
    <source>
        <dbReference type="ARBA" id="ARBA00023125"/>
    </source>
</evidence>
<dbReference type="PANTHER" id="PTHR47782">
    <property type="entry name" value="ZN(II)2CYS6 TRANSCRIPTION FACTOR (EUROFUNG)-RELATED"/>
    <property type="match status" value="1"/>
</dbReference>
<keyword evidence="5" id="KW-0238">DNA-binding</keyword>
<dbReference type="GO" id="GO:0043565">
    <property type="term" value="F:sequence-specific DNA binding"/>
    <property type="evidence" value="ECO:0007669"/>
    <property type="project" value="TreeGrafter"/>
</dbReference>
<dbReference type="Pfam" id="PF00172">
    <property type="entry name" value="Zn_clus"/>
    <property type="match status" value="1"/>
</dbReference>
<dbReference type="STRING" id="1448308.A0A2T2PAZ8"/>